<feature type="compositionally biased region" description="Polar residues" evidence="1">
    <location>
        <begin position="64"/>
        <end position="77"/>
    </location>
</feature>
<feature type="region of interest" description="Disordered" evidence="1">
    <location>
        <begin position="1"/>
        <end position="77"/>
    </location>
</feature>
<dbReference type="RefSeq" id="WP_077341559.1">
    <property type="nucleotide sequence ID" value="NZ_CP019605.1"/>
</dbReference>
<evidence type="ECO:0000256" key="1">
    <source>
        <dbReference type="SAM" id="MobiDB-lite"/>
    </source>
</evidence>
<sequence>MTDDGYDANSPHDAVPGPNEETYIDEPVEDSGQAPDSSEEFAHGSDGAVPEDKIEAHRQHEANSPRQRVSNEATDDL</sequence>
<reference evidence="2 3" key="1">
    <citation type="journal article" date="2016" name="Int. J. Syst. Evol. Microbiol.">
        <title>Tessaracoccus flavus sp. nov., isolated from the drainage system of a lindane-producing factory.</title>
        <authorList>
            <person name="Kumari R."/>
            <person name="Singh P."/>
            <person name="Schumann P."/>
            <person name="Lal R."/>
        </authorList>
    </citation>
    <scope>NUCLEOTIDE SEQUENCE [LARGE SCALE GENOMIC DNA]</scope>
    <source>
        <strain evidence="2 3">RP1T</strain>
    </source>
</reference>
<dbReference type="AlphaFoldDB" id="A0A1Q2CE67"/>
<dbReference type="EMBL" id="CP019605">
    <property type="protein sequence ID" value="AQP44422.1"/>
    <property type="molecule type" value="Genomic_DNA"/>
</dbReference>
<evidence type="ECO:0000313" key="2">
    <source>
        <dbReference type="EMBL" id="AQP44422.1"/>
    </source>
</evidence>
<protein>
    <submittedName>
        <fullName evidence="2">Uncharacterized protein</fullName>
    </submittedName>
</protein>
<evidence type="ECO:0000313" key="3">
    <source>
        <dbReference type="Proteomes" id="UP000188324"/>
    </source>
</evidence>
<name>A0A1Q2CE67_9ACTN</name>
<keyword evidence="3" id="KW-1185">Reference proteome</keyword>
<organism evidence="2 3">
    <name type="scientific">Tessaracoccus flavus</name>
    <dbReference type="NCBI Taxonomy" id="1610493"/>
    <lineage>
        <taxon>Bacteria</taxon>
        <taxon>Bacillati</taxon>
        <taxon>Actinomycetota</taxon>
        <taxon>Actinomycetes</taxon>
        <taxon>Propionibacteriales</taxon>
        <taxon>Propionibacteriaceae</taxon>
        <taxon>Tessaracoccus</taxon>
    </lineage>
</organism>
<dbReference type="STRING" id="1610493.RPIT_06015"/>
<accession>A0A1Q2CE67</accession>
<dbReference type="KEGG" id="tfl:RPIT_06015"/>
<gene>
    <name evidence="2" type="ORF">RPIT_06015</name>
</gene>
<proteinExistence type="predicted"/>
<feature type="compositionally biased region" description="Basic and acidic residues" evidence="1">
    <location>
        <begin position="50"/>
        <end position="63"/>
    </location>
</feature>
<dbReference type="Proteomes" id="UP000188324">
    <property type="component" value="Chromosome"/>
</dbReference>